<evidence type="ECO:0000256" key="4">
    <source>
        <dbReference type="ARBA" id="ARBA00022898"/>
    </source>
</evidence>
<feature type="domain" description="Orn/Lys/Arg decarboxylase C-terminal" evidence="7">
    <location>
        <begin position="416"/>
        <end position="461"/>
    </location>
</feature>
<keyword evidence="4" id="KW-0663">Pyridoxal phosphate</keyword>
<keyword evidence="5" id="KW-0456">Lyase</keyword>
<dbReference type="InterPro" id="IPR052357">
    <property type="entry name" value="Orn_Lys_Arg_decarboxylase-I"/>
</dbReference>
<dbReference type="InterPro" id="IPR015421">
    <property type="entry name" value="PyrdxlP-dep_Trfase_major"/>
</dbReference>
<dbReference type="InterPro" id="IPR008286">
    <property type="entry name" value="Prn/Lys/Arg_de-COase_C"/>
</dbReference>
<protein>
    <submittedName>
        <fullName evidence="8">DegT/DnrJ/EryC1/StrS family aminotransferase</fullName>
    </submittedName>
</protein>
<evidence type="ECO:0000313" key="9">
    <source>
        <dbReference type="Proteomes" id="UP001058860"/>
    </source>
</evidence>
<dbReference type="SUPFAM" id="SSF53383">
    <property type="entry name" value="PLP-dependent transferases"/>
    <property type="match status" value="1"/>
</dbReference>
<organism evidence="8 9">
    <name type="scientific">Svornostia abyssi</name>
    <dbReference type="NCBI Taxonomy" id="2898438"/>
    <lineage>
        <taxon>Bacteria</taxon>
        <taxon>Bacillati</taxon>
        <taxon>Actinomycetota</taxon>
        <taxon>Thermoleophilia</taxon>
        <taxon>Solirubrobacterales</taxon>
        <taxon>Baekduiaceae</taxon>
        <taxon>Svornostia</taxon>
    </lineage>
</organism>
<comment type="cofactor">
    <cofactor evidence="1">
        <name>pyridoxal 5'-phosphate</name>
        <dbReference type="ChEBI" id="CHEBI:597326"/>
    </cofactor>
</comment>
<gene>
    <name evidence="8" type="ORF">LRS13_02505</name>
</gene>
<dbReference type="InterPro" id="IPR000310">
    <property type="entry name" value="Orn/Lys/Arg_deCO2ase_major_dom"/>
</dbReference>
<dbReference type="SUPFAM" id="SSF55904">
    <property type="entry name" value="Ornithine decarboxylase C-terminal domain"/>
    <property type="match status" value="1"/>
</dbReference>
<evidence type="ECO:0000256" key="1">
    <source>
        <dbReference type="ARBA" id="ARBA00001933"/>
    </source>
</evidence>
<dbReference type="Gene3D" id="3.90.100.10">
    <property type="entry name" value="Orn/Lys/Arg decarboxylase, C-terminal domain"/>
    <property type="match status" value="1"/>
</dbReference>
<dbReference type="EMBL" id="CP088295">
    <property type="protein sequence ID" value="UUY04423.1"/>
    <property type="molecule type" value="Genomic_DNA"/>
</dbReference>
<proteinExistence type="inferred from homology"/>
<dbReference type="Pfam" id="PF03711">
    <property type="entry name" value="OKR_DC_1_C"/>
    <property type="match status" value="1"/>
</dbReference>
<evidence type="ECO:0000259" key="6">
    <source>
        <dbReference type="Pfam" id="PF01276"/>
    </source>
</evidence>
<dbReference type="GO" id="GO:0008483">
    <property type="term" value="F:transaminase activity"/>
    <property type="evidence" value="ECO:0007669"/>
    <property type="project" value="UniProtKB-KW"/>
</dbReference>
<dbReference type="Proteomes" id="UP001058860">
    <property type="component" value="Chromosome"/>
</dbReference>
<name>A0ABY5PIC7_9ACTN</name>
<dbReference type="PANTHER" id="PTHR43277:SF4">
    <property type="entry name" value="ARGININE DECARBOXYLASE"/>
    <property type="match status" value="1"/>
</dbReference>
<dbReference type="RefSeq" id="WP_353864907.1">
    <property type="nucleotide sequence ID" value="NZ_CP088295.1"/>
</dbReference>
<dbReference type="PANTHER" id="PTHR43277">
    <property type="entry name" value="ARGININE DECARBOXYLASE"/>
    <property type="match status" value="1"/>
</dbReference>
<evidence type="ECO:0000256" key="5">
    <source>
        <dbReference type="ARBA" id="ARBA00023239"/>
    </source>
</evidence>
<dbReference type="InterPro" id="IPR015424">
    <property type="entry name" value="PyrdxlP-dep_Trfase"/>
</dbReference>
<evidence type="ECO:0000256" key="2">
    <source>
        <dbReference type="ARBA" id="ARBA00010671"/>
    </source>
</evidence>
<evidence type="ECO:0000259" key="7">
    <source>
        <dbReference type="Pfam" id="PF03711"/>
    </source>
</evidence>
<keyword evidence="8" id="KW-0808">Transferase</keyword>
<reference evidence="9" key="1">
    <citation type="submission" date="2021-11" db="EMBL/GenBank/DDBJ databases">
        <title>Cultivation dependent microbiological survey of springs from the worlds oldest radium mine currently devoted to the extraction of radon-saturated water.</title>
        <authorList>
            <person name="Kapinusova G."/>
            <person name="Smrhova T."/>
            <person name="Strejcek M."/>
            <person name="Suman J."/>
            <person name="Jani K."/>
            <person name="Pajer P."/>
            <person name="Uhlik O."/>
        </authorList>
    </citation>
    <scope>NUCLEOTIDE SEQUENCE [LARGE SCALE GENOMIC DNA]</scope>
    <source>
        <strain evidence="9">J379</strain>
    </source>
</reference>
<keyword evidence="9" id="KW-1185">Reference proteome</keyword>
<comment type="similarity">
    <text evidence="2">Belongs to the Orn/Lys/Arg decarboxylase class-I family.</text>
</comment>
<keyword evidence="8" id="KW-0032">Aminotransferase</keyword>
<keyword evidence="3" id="KW-0210">Decarboxylase</keyword>
<dbReference type="Gene3D" id="3.40.640.10">
    <property type="entry name" value="Type I PLP-dependent aspartate aminotransferase-like (Major domain)"/>
    <property type="match status" value="1"/>
</dbReference>
<feature type="domain" description="Orn/Lys/Arg decarboxylases family 1 pyridoxal-P attachment site" evidence="6">
    <location>
        <begin position="7"/>
        <end position="305"/>
    </location>
</feature>
<evidence type="ECO:0000313" key="8">
    <source>
        <dbReference type="EMBL" id="UUY04423.1"/>
    </source>
</evidence>
<dbReference type="Pfam" id="PF01276">
    <property type="entry name" value="OKR_DC_1"/>
    <property type="match status" value="1"/>
</dbReference>
<dbReference type="InterPro" id="IPR036633">
    <property type="entry name" value="Prn/Lys/Arg_de-COase_C_sf"/>
</dbReference>
<accession>A0ABY5PIC7</accession>
<evidence type="ECO:0000256" key="3">
    <source>
        <dbReference type="ARBA" id="ARBA00022793"/>
    </source>
</evidence>
<sequence length="512" mass="52459">MTDDDAPYLRALSRFAGRDPGRLTVPGHKGGAAACGEQLTTLGAEAHALDVPTLIDGVDVLLGDAAGLDPFAHAETLAAKAWGARRTWFLTGGASQGNLAACLAVAQGSSRRVVVQRTVHGSTINGLIVAGLDPAFVAPEVDERLGIAHCVTAAALDRALASTPGAAAAFVVSPTYYGAVADVAALAQVAHAHGVPLVVDEAWGAHLPFSDRLPDAALRAGADVVICSPHKHLGSLTGSALLHVGQSAEGIDEERLGRALRLVSSTSPSSLLRASLDAARRRAVCDGGALLDGMVAALADLRERIGWVPGFSTLDGARLAEIDGVAGHDPLRLVIDVRDSGATGHTWGRLLRDLADIEVELCEEHVVVAVFGLGEDVEAAGARLLPALARARSRVARRPVRAAASSSAPRLAPRLRCTPRDAFLAAREPVALCDAVGRVAAEPLIPYPPGIPLVLPGEELDAVVLARARAAVRAGTVMRGAADPRLRTILVVGQADGAATGLEGAAPAAALA</sequence>